<reference evidence="17" key="2">
    <citation type="submission" date="2015-02" db="UniProtKB">
        <authorList>
            <consortium name="EnsemblMetazoa"/>
        </authorList>
    </citation>
    <scope>IDENTIFICATION</scope>
</reference>
<comment type="subcellular location">
    <subcellularLocation>
        <location evidence="1">Cytoplasm</location>
        <location evidence="1">Cytoskeleton</location>
    </subcellularLocation>
</comment>
<feature type="repeat" description="ANK" evidence="13">
    <location>
        <begin position="240"/>
        <end position="272"/>
    </location>
</feature>
<dbReference type="Proteomes" id="UP000014500">
    <property type="component" value="Unassembled WGS sequence"/>
</dbReference>
<dbReference type="GO" id="GO:0019208">
    <property type="term" value="F:phosphatase regulator activity"/>
    <property type="evidence" value="ECO:0007669"/>
    <property type="project" value="InterPro"/>
</dbReference>
<dbReference type="PRINTS" id="PR01415">
    <property type="entry name" value="ANKYRIN"/>
</dbReference>
<accession>T1JB99</accession>
<evidence type="ECO:0000256" key="13">
    <source>
        <dbReference type="PROSITE-ProRule" id="PRU00023"/>
    </source>
</evidence>
<keyword evidence="3" id="KW-0963">Cytoplasm</keyword>
<dbReference type="Gene3D" id="1.25.40.20">
    <property type="entry name" value="Ankyrin repeat-containing domain"/>
    <property type="match status" value="2"/>
</dbReference>
<evidence type="ECO:0000256" key="1">
    <source>
        <dbReference type="ARBA" id="ARBA00004245"/>
    </source>
</evidence>
<keyword evidence="5" id="KW-0677">Repeat</keyword>
<dbReference type="FunFam" id="1.25.40.20:FF:000004">
    <property type="entry name" value="Phosphatase 1 regulatory subunit 12A"/>
    <property type="match status" value="1"/>
</dbReference>
<feature type="repeat" description="ANK" evidence="13">
    <location>
        <begin position="207"/>
        <end position="239"/>
    </location>
</feature>
<dbReference type="GO" id="GO:0005856">
    <property type="term" value="C:cytoskeleton"/>
    <property type="evidence" value="ECO:0007669"/>
    <property type="project" value="UniProtKB-SubCell"/>
</dbReference>
<dbReference type="STRING" id="126957.T1JB99"/>
<evidence type="ECO:0000256" key="14">
    <source>
        <dbReference type="SAM" id="Coils"/>
    </source>
</evidence>
<evidence type="ECO:0000256" key="11">
    <source>
        <dbReference type="ARBA" id="ARBA00072757"/>
    </source>
</evidence>
<feature type="domain" description="cGMP-dependent protein kinase interacting" evidence="16">
    <location>
        <begin position="792"/>
        <end position="887"/>
    </location>
</feature>
<comment type="similarity">
    <text evidence="8">Belongs to the NRARP family.</text>
</comment>
<dbReference type="EnsemblMetazoa" id="SMAR011038-RA">
    <property type="protein sequence ID" value="SMAR011038-PA"/>
    <property type="gene ID" value="SMAR011038"/>
</dbReference>
<feature type="compositionally biased region" description="Basic and acidic residues" evidence="15">
    <location>
        <begin position="358"/>
        <end position="382"/>
    </location>
</feature>
<keyword evidence="6 13" id="KW-0040">ANK repeat</keyword>
<feature type="compositionally biased region" description="Polar residues" evidence="15">
    <location>
        <begin position="499"/>
        <end position="515"/>
    </location>
</feature>
<dbReference type="InterPro" id="IPR051226">
    <property type="entry name" value="PP1_Regulatory_Subunit"/>
</dbReference>
<reference evidence="18" key="1">
    <citation type="submission" date="2011-05" db="EMBL/GenBank/DDBJ databases">
        <authorList>
            <person name="Richards S.R."/>
            <person name="Qu J."/>
            <person name="Jiang H."/>
            <person name="Jhangiani S.N."/>
            <person name="Agravi P."/>
            <person name="Goodspeed R."/>
            <person name="Gross S."/>
            <person name="Mandapat C."/>
            <person name="Jackson L."/>
            <person name="Mathew T."/>
            <person name="Pu L."/>
            <person name="Thornton R."/>
            <person name="Saada N."/>
            <person name="Wilczek-Boney K.B."/>
            <person name="Lee S."/>
            <person name="Kovar C."/>
            <person name="Wu Y."/>
            <person name="Scherer S.E."/>
            <person name="Worley K.C."/>
            <person name="Muzny D.M."/>
            <person name="Gibbs R."/>
        </authorList>
    </citation>
    <scope>NUCLEOTIDE SEQUENCE</scope>
    <source>
        <strain evidence="18">Brora</strain>
    </source>
</reference>
<protein>
    <recommendedName>
        <fullName evidence="11">Protein phosphatase 1 regulatory subunit 12B</fullName>
    </recommendedName>
    <alternativeName>
        <fullName evidence="12">Myosin phosphatase-targeting subunit 2</fullName>
    </alternativeName>
</protein>
<evidence type="ECO:0000256" key="6">
    <source>
        <dbReference type="ARBA" id="ARBA00023043"/>
    </source>
</evidence>
<evidence type="ECO:0000313" key="18">
    <source>
        <dbReference type="Proteomes" id="UP000014500"/>
    </source>
</evidence>
<dbReference type="PROSITE" id="PS50297">
    <property type="entry name" value="ANK_REP_REGION"/>
    <property type="match status" value="4"/>
</dbReference>
<feature type="coiled-coil region" evidence="14">
    <location>
        <begin position="154"/>
        <end position="181"/>
    </location>
</feature>
<feature type="compositionally biased region" description="Polar residues" evidence="15">
    <location>
        <begin position="826"/>
        <end position="837"/>
    </location>
</feature>
<dbReference type="PROSITE" id="PS50088">
    <property type="entry name" value="ANK_REPEAT"/>
    <property type="match status" value="4"/>
</dbReference>
<keyword evidence="18" id="KW-1185">Reference proteome</keyword>
<evidence type="ECO:0000256" key="15">
    <source>
        <dbReference type="SAM" id="MobiDB-lite"/>
    </source>
</evidence>
<dbReference type="GO" id="GO:0005737">
    <property type="term" value="C:cytoplasm"/>
    <property type="evidence" value="ECO:0007669"/>
    <property type="project" value="TreeGrafter"/>
</dbReference>
<feature type="compositionally biased region" description="Polar residues" evidence="15">
    <location>
        <begin position="442"/>
        <end position="457"/>
    </location>
</feature>
<dbReference type="GO" id="GO:0019901">
    <property type="term" value="F:protein kinase binding"/>
    <property type="evidence" value="ECO:0007669"/>
    <property type="project" value="InterPro"/>
</dbReference>
<dbReference type="SUPFAM" id="SSF48403">
    <property type="entry name" value="Ankyrin repeat"/>
    <property type="match status" value="1"/>
</dbReference>
<feature type="compositionally biased region" description="Polar residues" evidence="15">
    <location>
        <begin position="659"/>
        <end position="676"/>
    </location>
</feature>
<organism evidence="17 18">
    <name type="scientific">Strigamia maritima</name>
    <name type="common">European centipede</name>
    <name type="synonym">Geophilus maritimus</name>
    <dbReference type="NCBI Taxonomy" id="126957"/>
    <lineage>
        <taxon>Eukaryota</taxon>
        <taxon>Metazoa</taxon>
        <taxon>Ecdysozoa</taxon>
        <taxon>Arthropoda</taxon>
        <taxon>Myriapoda</taxon>
        <taxon>Chilopoda</taxon>
        <taxon>Pleurostigmophora</taxon>
        <taxon>Geophilomorpha</taxon>
        <taxon>Linotaeniidae</taxon>
        <taxon>Strigamia</taxon>
    </lineage>
</organism>
<feature type="compositionally biased region" description="Basic and acidic residues" evidence="15">
    <location>
        <begin position="458"/>
        <end position="478"/>
    </location>
</feature>
<dbReference type="InterPro" id="IPR017401">
    <property type="entry name" value="MYPT1/MYPT2/Mbs85"/>
</dbReference>
<feature type="repeat" description="ANK" evidence="13">
    <location>
        <begin position="114"/>
        <end position="146"/>
    </location>
</feature>
<sequence length="887" mass="99609">MDLTSSLMEALSGTAKFKRIEQLKRWEESETNKECTQLKERSRKINFSDGCVFLAACAAGDRDEVERLIVKGADINTANVDGLTALHQSCIDDNLEMVEFLVENGADINCGDNEGWTPLHATASCGFLSIARYLIEHCANVAAVNNDGELPIDIAESDEMEELLQEEINKQEIDCETARNEEERRMLEDANQWLNSGTFLDRPHPKTGATALHVAAAKGYIKVMSALLQSGADLNFQDMDGWTALHAAAHWGQKEACEMLVEHGAETDIKNAVGQTAIDIAEPEMAKLLEEMRKKQASLAKDKTKSQTIIENKSMVVNRRMVAGCDKVQGHNLLIKEPSKEEVTDTKDEESSSESSESEERKAIEKNEVEKRNKVNKSEEPPVVKPQTVLSKPEENVRIRKPTPQSSTENEDNIPSWRRSARKSDSLTTTVNENHEIIPRSSVGQRSSVPLTTSNNQEEFKRPLSIEASERKREENLDTQKPPAVVEQTTTGDVIAGDSTPTTPSNQTGTPQRRSFQPPVRDEESETQRKAHAKRVRETRRSTQGVTLEVVKSAEQLVKQQQQEAEKSKDEPKSEPSLTSAERRRLPPKEEDTALTTTTGDLMERRSSWRSRLEQENHNKTEDTRAPRRPRELGDGINATTNDALRRTRLAGTTKDSDNSLISTCTVRVRASTNDGVATEHDKENENGSQNSTGSAAIQRRRRPKRRSTGVVYMDADDKESVEAKEDSKSADEENNVQVPERTYRSRFGSAGSLPDGSTRLDNSASRYSDRLSRTSSASSTTGLANDSDEKNYKKLYEDVKCENERLQEKLRKTEVELDDTKQQLDKTQNLNRNSSNDTEKRERRALERKISEMEEELKQLEQLRSDNQRLRDENGALIRVISKLSK</sequence>
<feature type="region of interest" description="Disordered" evidence="15">
    <location>
        <begin position="333"/>
        <end position="793"/>
    </location>
</feature>
<dbReference type="PANTHER" id="PTHR24179">
    <property type="entry name" value="PROTEIN PHOSPHATASE 1 REGULATORY SUBUNIT 12"/>
    <property type="match status" value="1"/>
</dbReference>
<keyword evidence="7" id="KW-0206">Cytoskeleton</keyword>
<evidence type="ECO:0000256" key="2">
    <source>
        <dbReference type="ARBA" id="ARBA00022473"/>
    </source>
</evidence>
<keyword evidence="14" id="KW-0175">Coiled coil</keyword>
<evidence type="ECO:0000256" key="5">
    <source>
        <dbReference type="ARBA" id="ARBA00022737"/>
    </source>
</evidence>
<dbReference type="Pfam" id="PF15898">
    <property type="entry name" value="PRKG1_interact"/>
    <property type="match status" value="1"/>
</dbReference>
<dbReference type="CDD" id="cd21930">
    <property type="entry name" value="IPD_PPP1R12"/>
    <property type="match status" value="1"/>
</dbReference>
<dbReference type="SMART" id="SM00248">
    <property type="entry name" value="ANK"/>
    <property type="match status" value="5"/>
</dbReference>
<dbReference type="InterPro" id="IPR031775">
    <property type="entry name" value="PRKG1_interact"/>
</dbReference>
<dbReference type="Gene3D" id="6.10.140.390">
    <property type="match status" value="1"/>
</dbReference>
<feature type="compositionally biased region" description="Basic and acidic residues" evidence="15">
    <location>
        <begin position="337"/>
        <end position="350"/>
    </location>
</feature>
<feature type="compositionally biased region" description="Basic and acidic residues" evidence="15">
    <location>
        <begin position="602"/>
        <end position="634"/>
    </location>
</feature>
<dbReference type="Pfam" id="PF12796">
    <property type="entry name" value="Ank_2"/>
    <property type="match status" value="2"/>
</dbReference>
<evidence type="ECO:0000256" key="10">
    <source>
        <dbReference type="ARBA" id="ARBA00065548"/>
    </source>
</evidence>
<feature type="region of interest" description="Disordered" evidence="15">
    <location>
        <begin position="811"/>
        <end position="845"/>
    </location>
</feature>
<feature type="compositionally biased region" description="Basic and acidic residues" evidence="15">
    <location>
        <begin position="581"/>
        <end position="592"/>
    </location>
</feature>
<dbReference type="InterPro" id="IPR036770">
    <property type="entry name" value="Ankyrin_rpt-contain_sf"/>
</dbReference>
<dbReference type="PANTHER" id="PTHR24179:SF21">
    <property type="entry name" value="MYOSIN BINDING SUBUNIT, ISOFORM O"/>
    <property type="match status" value="1"/>
</dbReference>
<dbReference type="InterPro" id="IPR002110">
    <property type="entry name" value="Ankyrin_rpt"/>
</dbReference>
<dbReference type="AlphaFoldDB" id="T1JB99"/>
<evidence type="ECO:0000313" key="17">
    <source>
        <dbReference type="EnsemblMetazoa" id="SMAR011038-PA"/>
    </source>
</evidence>
<evidence type="ECO:0000256" key="7">
    <source>
        <dbReference type="ARBA" id="ARBA00023212"/>
    </source>
</evidence>
<feature type="compositionally biased region" description="Basic and acidic residues" evidence="15">
    <location>
        <begin position="520"/>
        <end position="529"/>
    </location>
</feature>
<keyword evidence="2" id="KW-0217">Developmental protein</keyword>
<dbReference type="PhylomeDB" id="T1JB99"/>
<dbReference type="GO" id="GO:0004857">
    <property type="term" value="F:enzyme inhibitor activity"/>
    <property type="evidence" value="ECO:0007669"/>
    <property type="project" value="TreeGrafter"/>
</dbReference>
<evidence type="ECO:0000256" key="8">
    <source>
        <dbReference type="ARBA" id="ARBA00038386"/>
    </source>
</evidence>
<feature type="compositionally biased region" description="Basic and acidic residues" evidence="15">
    <location>
        <begin position="564"/>
        <end position="574"/>
    </location>
</feature>
<dbReference type="eggNOG" id="KOG0505">
    <property type="taxonomic scope" value="Eukaryota"/>
</dbReference>
<evidence type="ECO:0000256" key="3">
    <source>
        <dbReference type="ARBA" id="ARBA00022490"/>
    </source>
</evidence>
<evidence type="ECO:0000256" key="9">
    <source>
        <dbReference type="ARBA" id="ARBA00059024"/>
    </source>
</evidence>
<dbReference type="HOGENOM" id="CLU_000134_54_0_1"/>
<comment type="function">
    <text evidence="9">Regulates myosin phosphatase activity. Augments Ca(2+) sensitivity of the contractile apparatus.</text>
</comment>
<proteinExistence type="inferred from homology"/>
<dbReference type="EMBL" id="JH432010">
    <property type="status" value="NOT_ANNOTATED_CDS"/>
    <property type="molecule type" value="Genomic_DNA"/>
</dbReference>
<name>T1JB99_STRMM</name>
<feature type="compositionally biased region" description="Basic and acidic residues" evidence="15">
    <location>
        <begin position="719"/>
        <end position="732"/>
    </location>
</feature>
<dbReference type="PIRSF" id="PIRSF038141">
    <property type="entry name" value="PP1_12ABC_vert"/>
    <property type="match status" value="1"/>
</dbReference>
<evidence type="ECO:0000259" key="16">
    <source>
        <dbReference type="Pfam" id="PF15898"/>
    </source>
</evidence>
<dbReference type="OMA" id="MENHVDK"/>
<feature type="compositionally biased region" description="Low complexity" evidence="15">
    <location>
        <begin position="774"/>
        <end position="785"/>
    </location>
</feature>
<dbReference type="Gene3D" id="6.10.250.1820">
    <property type="match status" value="1"/>
</dbReference>
<evidence type="ECO:0000256" key="12">
    <source>
        <dbReference type="ARBA" id="ARBA00083252"/>
    </source>
</evidence>
<feature type="compositionally biased region" description="Polar residues" evidence="15">
    <location>
        <begin position="687"/>
        <end position="696"/>
    </location>
</feature>
<feature type="compositionally biased region" description="Basic and acidic residues" evidence="15">
    <location>
        <begin position="811"/>
        <end position="825"/>
    </location>
</feature>
<dbReference type="FunFam" id="1.25.40.20:FF:000007">
    <property type="entry name" value="Phosphatase 1 regulatory subunit 12A"/>
    <property type="match status" value="1"/>
</dbReference>
<feature type="compositionally biased region" description="Basic residues" evidence="15">
    <location>
        <begin position="699"/>
        <end position="708"/>
    </location>
</feature>
<keyword evidence="4" id="KW-0597">Phosphoprotein</keyword>
<dbReference type="GO" id="GO:0007165">
    <property type="term" value="P:signal transduction"/>
    <property type="evidence" value="ECO:0007669"/>
    <property type="project" value="InterPro"/>
</dbReference>
<evidence type="ECO:0000256" key="4">
    <source>
        <dbReference type="ARBA" id="ARBA00022553"/>
    </source>
</evidence>
<comment type="subunit">
    <text evidence="10">PP1 comprises a catalytic subunit, PPP1CA, PPP1CB or PPP1CC, and one or several targeting or regulatory subunits. PPP1R12B mediates binding to myosin. Isoform 3 and isoform 4 bind PPP1R12A, but not isoform 1 of PPP1R12B itself. Binds IL16.</text>
</comment>
<feature type="repeat" description="ANK" evidence="13">
    <location>
        <begin position="81"/>
        <end position="113"/>
    </location>
</feature>